<dbReference type="Gene3D" id="3.40.50.300">
    <property type="entry name" value="P-loop containing nucleotide triphosphate hydrolases"/>
    <property type="match status" value="1"/>
</dbReference>
<proteinExistence type="inferred from homology"/>
<evidence type="ECO:0000256" key="4">
    <source>
        <dbReference type="ARBA" id="ARBA00022824"/>
    </source>
</evidence>
<comment type="similarity">
    <text evidence="8">Belongs to the TRAFAC class dynamin-like GTPase superfamily. GB1/RHD3 GTPase family.</text>
</comment>
<evidence type="ECO:0000256" key="1">
    <source>
        <dbReference type="ARBA" id="ARBA00022692"/>
    </source>
</evidence>
<accession>A0ABD1G2T5</accession>
<dbReference type="Pfam" id="PF20428">
    <property type="entry name" value="Sey1_3HB"/>
    <property type="match status" value="1"/>
</dbReference>
<reference evidence="12 13" key="1">
    <citation type="submission" date="2024-06" db="EMBL/GenBank/DDBJ databases">
        <title>A chromosome level genome sequence of Diviner's sage (Salvia divinorum).</title>
        <authorList>
            <person name="Ford S.A."/>
            <person name="Ro D.-K."/>
            <person name="Ness R.W."/>
            <person name="Phillips M.A."/>
        </authorList>
    </citation>
    <scope>NUCLEOTIDE SEQUENCE [LARGE SCALE GENOMIC DNA]</scope>
    <source>
        <strain evidence="12">SAF-2024a</strain>
        <tissue evidence="12">Leaf</tissue>
    </source>
</reference>
<keyword evidence="3" id="KW-0378">Hydrolase</keyword>
<evidence type="ECO:0000313" key="13">
    <source>
        <dbReference type="Proteomes" id="UP001567538"/>
    </source>
</evidence>
<evidence type="ECO:0000313" key="12">
    <source>
        <dbReference type="EMBL" id="KAL1538429.1"/>
    </source>
</evidence>
<dbReference type="InterPro" id="IPR046758">
    <property type="entry name" value="Sey1/RHD3-like_3HB"/>
</dbReference>
<sequence length="770" mass="87120">MTMVPENSQPTELINSNGDFNESGFEDFLRRVAASIPVIAIVGPQSSGKSTLMNHLFSTDFGVMDAEIGRRKTTKGIWIAKALEMDQSLTVVLDLEGTDGSEKGEDDTEFEKQSTLFAIAIAHTVIINMWYTDVGREHAANRPLLKTVFEAMLSLFSPEKTTLHFVIRDGNSKRGTSSKVLTRDLKKDIEKIWEDVPKAPGNKDTLLTDIFNVEVTVLSNYEFMRDEFDEEVAQLQKQLISHNLDLSTSKISLSSAKKIWDDIKKHEGFKIPRFRLMVATTKCDEIAMDKLKLFESNQDWLELEQNAKTQLVKEFGAQTNSILTTYLTEYDKETMNFETSTNGRYDQQVPEVRSSKRRDLTSKALQVVYPAYMNTLGHLRSETLRSFTTQLKACRQNFQTCYDSCVLQFDQQCSDYATIEQAKWEDDASIVREQLLREIKEHALNQLRDKLSTCLNTTVLEVVKDRSVVDIWGCIRSFMEIETETAKLAAVGIFGSENEQIVTDLENYARDKVVASFKNQSLNVDTLLRERFVLALVLGNTMSTKEKAHCKVIGDTMPTKEEAYRQCLDMLSTIAVIRLDDTYDDVQRVLRSELMDTNSNDGVSLSSVTWENVPLQMTLITPLRCKEIWTKFKQDMEDHLAIVDNVYQELMQPSGTGKRSLPKWAVSVCKWAVFGLCVLGGVAAFTALFIWNPILASSLALALAIVLGIVEVLRNGIYMYTETKEKFNKSDDILSKHPKLMESMHEYLNRAQGSLITANRLLNSTASVVA</sequence>
<evidence type="ECO:0000256" key="8">
    <source>
        <dbReference type="PROSITE-ProRule" id="PRU01052"/>
    </source>
</evidence>
<dbReference type="Proteomes" id="UP001567538">
    <property type="component" value="Unassembled WGS sequence"/>
</dbReference>
<dbReference type="PANTHER" id="PTHR45923">
    <property type="entry name" value="PROTEIN SEY1"/>
    <property type="match status" value="1"/>
</dbReference>
<evidence type="ECO:0000256" key="10">
    <source>
        <dbReference type="SAM" id="Phobius"/>
    </source>
</evidence>
<dbReference type="EMBL" id="JBEAFC010000010">
    <property type="protein sequence ID" value="KAL1538429.1"/>
    <property type="molecule type" value="Genomic_DNA"/>
</dbReference>
<feature type="domain" description="GB1/RHD3-type G" evidence="11">
    <location>
        <begin position="33"/>
        <end position="257"/>
    </location>
</feature>
<dbReference type="InterPro" id="IPR030386">
    <property type="entry name" value="G_GB1_RHD3_dom"/>
</dbReference>
<organism evidence="12 13">
    <name type="scientific">Salvia divinorum</name>
    <name type="common">Maria pastora</name>
    <name type="synonym">Diviner's sage</name>
    <dbReference type="NCBI Taxonomy" id="28513"/>
    <lineage>
        <taxon>Eukaryota</taxon>
        <taxon>Viridiplantae</taxon>
        <taxon>Streptophyta</taxon>
        <taxon>Embryophyta</taxon>
        <taxon>Tracheophyta</taxon>
        <taxon>Spermatophyta</taxon>
        <taxon>Magnoliopsida</taxon>
        <taxon>eudicotyledons</taxon>
        <taxon>Gunneridae</taxon>
        <taxon>Pentapetalae</taxon>
        <taxon>asterids</taxon>
        <taxon>lamiids</taxon>
        <taxon>Lamiales</taxon>
        <taxon>Lamiaceae</taxon>
        <taxon>Nepetoideae</taxon>
        <taxon>Mentheae</taxon>
        <taxon>Salviinae</taxon>
        <taxon>Salvia</taxon>
        <taxon>Salvia subgen. Calosphace</taxon>
    </lineage>
</organism>
<dbReference type="PROSITE" id="PS51715">
    <property type="entry name" value="G_GB1_RHD3"/>
    <property type="match status" value="1"/>
</dbReference>
<dbReference type="InterPro" id="IPR027417">
    <property type="entry name" value="P-loop_NTPase"/>
</dbReference>
<keyword evidence="9" id="KW-0175">Coiled coil</keyword>
<feature type="transmembrane region" description="Helical" evidence="10">
    <location>
        <begin position="694"/>
        <end position="713"/>
    </location>
</feature>
<evidence type="ECO:0000256" key="3">
    <source>
        <dbReference type="ARBA" id="ARBA00022801"/>
    </source>
</evidence>
<protein>
    <submittedName>
        <fullName evidence="12">Protein ROOT HAIR DEFECTIVE 3 2-like isoform X1</fullName>
    </submittedName>
</protein>
<keyword evidence="4" id="KW-0256">Endoplasmic reticulum</keyword>
<evidence type="ECO:0000256" key="9">
    <source>
        <dbReference type="SAM" id="Coils"/>
    </source>
</evidence>
<keyword evidence="6" id="KW-0342">GTP-binding</keyword>
<keyword evidence="1 10" id="KW-0812">Transmembrane</keyword>
<name>A0ABD1G2T5_SALDI</name>
<evidence type="ECO:0000256" key="2">
    <source>
        <dbReference type="ARBA" id="ARBA00022741"/>
    </source>
</evidence>
<dbReference type="InterPro" id="IPR008803">
    <property type="entry name" value="RHD3/Sey1"/>
</dbReference>
<dbReference type="PANTHER" id="PTHR45923:SF20">
    <property type="entry name" value="PROTEIN ROOT HAIR DEFECTIVE 3 HOMOLOG 2"/>
    <property type="match status" value="1"/>
</dbReference>
<dbReference type="AlphaFoldDB" id="A0ABD1G2T5"/>
<keyword evidence="7 10" id="KW-0472">Membrane</keyword>
<evidence type="ECO:0000259" key="11">
    <source>
        <dbReference type="PROSITE" id="PS51715"/>
    </source>
</evidence>
<dbReference type="SUPFAM" id="SSF52540">
    <property type="entry name" value="P-loop containing nucleoside triphosphate hydrolases"/>
    <property type="match status" value="1"/>
</dbReference>
<evidence type="ECO:0000256" key="6">
    <source>
        <dbReference type="ARBA" id="ARBA00023134"/>
    </source>
</evidence>
<dbReference type="GO" id="GO:0016787">
    <property type="term" value="F:hydrolase activity"/>
    <property type="evidence" value="ECO:0007669"/>
    <property type="project" value="UniProtKB-KW"/>
</dbReference>
<dbReference type="GO" id="GO:0005525">
    <property type="term" value="F:GTP binding"/>
    <property type="evidence" value="ECO:0007669"/>
    <property type="project" value="UniProtKB-KW"/>
</dbReference>
<gene>
    <name evidence="12" type="ORF">AAHA92_27179</name>
</gene>
<evidence type="ECO:0000256" key="5">
    <source>
        <dbReference type="ARBA" id="ARBA00022989"/>
    </source>
</evidence>
<keyword evidence="13" id="KW-1185">Reference proteome</keyword>
<feature type="coiled-coil region" evidence="9">
    <location>
        <begin position="218"/>
        <end position="245"/>
    </location>
</feature>
<dbReference type="Pfam" id="PF05879">
    <property type="entry name" value="RHD3_GTPase"/>
    <property type="match status" value="1"/>
</dbReference>
<evidence type="ECO:0000256" key="7">
    <source>
        <dbReference type="ARBA" id="ARBA00023136"/>
    </source>
</evidence>
<comment type="caution">
    <text evidence="12">The sequence shown here is derived from an EMBL/GenBank/DDBJ whole genome shotgun (WGS) entry which is preliminary data.</text>
</comment>
<dbReference type="CDD" id="cd01851">
    <property type="entry name" value="GBP"/>
    <property type="match status" value="1"/>
</dbReference>
<keyword evidence="5 10" id="KW-1133">Transmembrane helix</keyword>
<keyword evidence="2" id="KW-0547">Nucleotide-binding</keyword>